<keyword evidence="1" id="KW-0732">Signal</keyword>
<keyword evidence="3" id="KW-1185">Reference proteome</keyword>
<dbReference type="OrthoDB" id="8084577at2"/>
<dbReference type="STRING" id="1486859.SAMN05444273_10949"/>
<evidence type="ECO:0000256" key="1">
    <source>
        <dbReference type="SAM" id="SignalP"/>
    </source>
</evidence>
<dbReference type="AlphaFoldDB" id="A0A1M5DI35"/>
<feature type="chain" id="PRO_5012838561" evidence="1">
    <location>
        <begin position="19"/>
        <end position="73"/>
    </location>
</feature>
<gene>
    <name evidence="2" type="ORF">SAMN05444273_10949</name>
</gene>
<evidence type="ECO:0000313" key="3">
    <source>
        <dbReference type="Proteomes" id="UP000184144"/>
    </source>
</evidence>
<dbReference type="EMBL" id="FQUV01000009">
    <property type="protein sequence ID" value="SHF66531.1"/>
    <property type="molecule type" value="Genomic_DNA"/>
</dbReference>
<dbReference type="Proteomes" id="UP000184144">
    <property type="component" value="Unassembled WGS sequence"/>
</dbReference>
<accession>A0A1M5DI35</accession>
<sequence>MKIRLLSGATVLVLGACANEPTPLPIIATQQAVTSTAVSSPVNYQDPLAGFTYRGPVGPRDWRAVNQEQSEGN</sequence>
<evidence type="ECO:0000313" key="2">
    <source>
        <dbReference type="EMBL" id="SHF66531.1"/>
    </source>
</evidence>
<protein>
    <submittedName>
        <fullName evidence="2">Uncharacterized protein</fullName>
    </submittedName>
</protein>
<reference evidence="3" key="1">
    <citation type="submission" date="2016-11" db="EMBL/GenBank/DDBJ databases">
        <authorList>
            <person name="Varghese N."/>
            <person name="Submissions S."/>
        </authorList>
    </citation>
    <scope>NUCLEOTIDE SEQUENCE [LARGE SCALE GENOMIC DNA]</scope>
    <source>
        <strain evidence="3">DSM 100566</strain>
    </source>
</reference>
<organism evidence="2 3">
    <name type="scientific">Litoreibacter ascidiaceicola</name>
    <dbReference type="NCBI Taxonomy" id="1486859"/>
    <lineage>
        <taxon>Bacteria</taxon>
        <taxon>Pseudomonadati</taxon>
        <taxon>Pseudomonadota</taxon>
        <taxon>Alphaproteobacteria</taxon>
        <taxon>Rhodobacterales</taxon>
        <taxon>Roseobacteraceae</taxon>
        <taxon>Litoreibacter</taxon>
    </lineage>
</organism>
<dbReference type="PROSITE" id="PS51257">
    <property type="entry name" value="PROKAR_LIPOPROTEIN"/>
    <property type="match status" value="1"/>
</dbReference>
<proteinExistence type="predicted"/>
<feature type="signal peptide" evidence="1">
    <location>
        <begin position="1"/>
        <end position="18"/>
    </location>
</feature>
<name>A0A1M5DI35_9RHOB</name>